<evidence type="ECO:0000313" key="3">
    <source>
        <dbReference type="Proteomes" id="UP000614469"/>
    </source>
</evidence>
<dbReference type="CDD" id="cd24076">
    <property type="entry name" value="ASKHA_ATPase_ROK_BsXylR-like"/>
    <property type="match status" value="1"/>
</dbReference>
<evidence type="ECO:0000256" key="1">
    <source>
        <dbReference type="ARBA" id="ARBA00006479"/>
    </source>
</evidence>
<dbReference type="PANTHER" id="PTHR18964">
    <property type="entry name" value="ROK (REPRESSOR, ORF, KINASE) FAMILY"/>
    <property type="match status" value="1"/>
</dbReference>
<gene>
    <name evidence="2" type="ORF">H8E29_14975</name>
</gene>
<accession>A0A8J6NI02</accession>
<dbReference type="InterPro" id="IPR043129">
    <property type="entry name" value="ATPase_NBD"/>
</dbReference>
<dbReference type="Proteomes" id="UP000614469">
    <property type="component" value="Unassembled WGS sequence"/>
</dbReference>
<protein>
    <submittedName>
        <fullName evidence="2">ROK family protein</fullName>
    </submittedName>
</protein>
<dbReference type="Pfam" id="PF00480">
    <property type="entry name" value="ROK"/>
    <property type="match status" value="1"/>
</dbReference>
<proteinExistence type="inferred from homology"/>
<dbReference type="Gene3D" id="3.30.420.40">
    <property type="match status" value="2"/>
</dbReference>
<comment type="similarity">
    <text evidence="1">Belongs to the ROK (NagC/XylR) family.</text>
</comment>
<dbReference type="PANTHER" id="PTHR18964:SF149">
    <property type="entry name" value="BIFUNCTIONAL UDP-N-ACETYLGLUCOSAMINE 2-EPIMERASE_N-ACETYLMANNOSAMINE KINASE"/>
    <property type="match status" value="1"/>
</dbReference>
<name>A0A8J6NI02_9CHLR</name>
<dbReference type="InterPro" id="IPR049874">
    <property type="entry name" value="ROK_cs"/>
</dbReference>
<dbReference type="InterPro" id="IPR000600">
    <property type="entry name" value="ROK"/>
</dbReference>
<dbReference type="EMBL" id="JACNJN010000172">
    <property type="protein sequence ID" value="MBC8336563.1"/>
    <property type="molecule type" value="Genomic_DNA"/>
</dbReference>
<sequence length="311" mass="32671">MSIHIAVDLGGTHIRAAAYRRGETDPIKHHKTKTRSGEESVFGRLLHLIEEVIPTDENITAIGVAAPGPLDPRTGIILETPNIQEWKNYPLGEKLSAHFKVPVYLGNDANLAALGEWRYGAGQGHDHLVYLTISTGVGGGVISNGHLLEGQLGLAGELGHATILADGPVCSCGKKGHLEALASGTSIASYVEMQLAEGTESSLRSGVKRTAESIAEAAREGDALAISAYQRAGKYLGIGVATFLHIFNPTIVILGGGVSQSGDLLMVPFRASLREHAFNPAYLENLITTTAALGDDAGLLGALALVGMREM</sequence>
<reference evidence="2 3" key="1">
    <citation type="submission" date="2020-08" db="EMBL/GenBank/DDBJ databases">
        <title>Bridging the membrane lipid divide: bacteria of the FCB group superphylum have the potential to synthesize archaeal ether lipids.</title>
        <authorList>
            <person name="Villanueva L."/>
            <person name="Von Meijenfeldt F.A.B."/>
            <person name="Westbye A.B."/>
            <person name="Yadav S."/>
            <person name="Hopmans E.C."/>
            <person name="Dutilh B.E."/>
            <person name="Sinninghe Damste J.S."/>
        </authorList>
    </citation>
    <scope>NUCLEOTIDE SEQUENCE [LARGE SCALE GENOMIC DNA]</scope>
    <source>
        <strain evidence="2">NIOZ-UU36</strain>
    </source>
</reference>
<organism evidence="2 3">
    <name type="scientific">Candidatus Desulfolinea nitratireducens</name>
    <dbReference type="NCBI Taxonomy" id="2841698"/>
    <lineage>
        <taxon>Bacteria</taxon>
        <taxon>Bacillati</taxon>
        <taxon>Chloroflexota</taxon>
        <taxon>Anaerolineae</taxon>
        <taxon>Anaerolineales</taxon>
        <taxon>Anaerolineales incertae sedis</taxon>
        <taxon>Candidatus Desulfolinea</taxon>
    </lineage>
</organism>
<dbReference type="PROSITE" id="PS01125">
    <property type="entry name" value="ROK"/>
    <property type="match status" value="1"/>
</dbReference>
<comment type="caution">
    <text evidence="2">The sequence shown here is derived from an EMBL/GenBank/DDBJ whole genome shotgun (WGS) entry which is preliminary data.</text>
</comment>
<evidence type="ECO:0000313" key="2">
    <source>
        <dbReference type="EMBL" id="MBC8336563.1"/>
    </source>
</evidence>
<dbReference type="SUPFAM" id="SSF53067">
    <property type="entry name" value="Actin-like ATPase domain"/>
    <property type="match status" value="1"/>
</dbReference>
<dbReference type="AlphaFoldDB" id="A0A8J6NI02"/>